<dbReference type="Pfam" id="PF13414">
    <property type="entry name" value="TPR_11"/>
    <property type="match status" value="1"/>
</dbReference>
<accession>A0A518IGF5</accession>
<dbReference type="InterPro" id="IPR011990">
    <property type="entry name" value="TPR-like_helical_dom_sf"/>
</dbReference>
<dbReference type="PANTHER" id="PTHR44943">
    <property type="entry name" value="CELLULOSE SYNTHASE OPERON PROTEIN C"/>
    <property type="match status" value="1"/>
</dbReference>
<dbReference type="EMBL" id="CP037452">
    <property type="protein sequence ID" value="QDV52171.1"/>
    <property type="molecule type" value="Genomic_DNA"/>
</dbReference>
<evidence type="ECO:0000256" key="3">
    <source>
        <dbReference type="PROSITE-ProRule" id="PRU00339"/>
    </source>
</evidence>
<dbReference type="InterPro" id="IPR019734">
    <property type="entry name" value="TPR_rpt"/>
</dbReference>
<dbReference type="Pfam" id="PF14559">
    <property type="entry name" value="TPR_19"/>
    <property type="match status" value="1"/>
</dbReference>
<evidence type="ECO:0000256" key="1">
    <source>
        <dbReference type="ARBA" id="ARBA00022737"/>
    </source>
</evidence>
<dbReference type="SUPFAM" id="SSF48452">
    <property type="entry name" value="TPR-like"/>
    <property type="match status" value="2"/>
</dbReference>
<reference evidence="4 5" key="1">
    <citation type="submission" date="2019-03" db="EMBL/GenBank/DDBJ databases">
        <title>Deep-cultivation of Planctomycetes and their phenomic and genomic characterization uncovers novel biology.</title>
        <authorList>
            <person name="Wiegand S."/>
            <person name="Jogler M."/>
            <person name="Boedeker C."/>
            <person name="Pinto D."/>
            <person name="Vollmers J."/>
            <person name="Rivas-Marin E."/>
            <person name="Kohn T."/>
            <person name="Peeters S.H."/>
            <person name="Heuer A."/>
            <person name="Rast P."/>
            <person name="Oberbeckmann S."/>
            <person name="Bunk B."/>
            <person name="Jeske O."/>
            <person name="Meyerdierks A."/>
            <person name="Storesund J.E."/>
            <person name="Kallscheuer N."/>
            <person name="Luecker S."/>
            <person name="Lage O.M."/>
            <person name="Pohl T."/>
            <person name="Merkel B.J."/>
            <person name="Hornburger P."/>
            <person name="Mueller R.-W."/>
            <person name="Bruemmer F."/>
            <person name="Labrenz M."/>
            <person name="Spormann A.M."/>
            <person name="Op den Camp H."/>
            <person name="Overmann J."/>
            <person name="Amann R."/>
            <person name="Jetten M.S.M."/>
            <person name="Mascher T."/>
            <person name="Medema M.H."/>
            <person name="Devos D.P."/>
            <person name="Kaster A.-K."/>
            <person name="Ovreas L."/>
            <person name="Rohde M."/>
            <person name="Galperin M.Y."/>
            <person name="Jogler C."/>
        </authorList>
    </citation>
    <scope>NUCLEOTIDE SEQUENCE [LARGE SCALE GENOMIC DNA]</scope>
    <source>
        <strain evidence="4 5">Enr17</strain>
    </source>
</reference>
<keyword evidence="1" id="KW-0677">Repeat</keyword>
<feature type="repeat" description="TPR" evidence="3">
    <location>
        <begin position="152"/>
        <end position="185"/>
    </location>
</feature>
<name>A0A518IGF5_9PLAN</name>
<keyword evidence="5" id="KW-1185">Reference proteome</keyword>
<protein>
    <submittedName>
        <fullName evidence="4">Tetratricopeptide repeat protein</fullName>
    </submittedName>
</protein>
<dbReference type="PANTHER" id="PTHR44943:SF8">
    <property type="entry name" value="TPR REPEAT-CONTAINING PROTEIN MJ0263"/>
    <property type="match status" value="1"/>
</dbReference>
<dbReference type="PROSITE" id="PS50005">
    <property type="entry name" value="TPR"/>
    <property type="match status" value="2"/>
</dbReference>
<evidence type="ECO:0000313" key="4">
    <source>
        <dbReference type="EMBL" id="QDV52171.1"/>
    </source>
</evidence>
<sequence length="231" mass="26861">MQNTIHVKVYFVGRLHKTRHNLAVVYDDMGKHEQAEEQWRLIIEEIPTYITAWKCLGDTLLKARKLDQVEQLVMTMRGQVETHIDGFILSTRLLEQQGHPNQAIELLQNKIEQKPQELDLLRELCRLHFEQSTPEDSLNVLQRLAEQDPDDASAFHNLGTAYLQLNQFDEAIANYKKSLELRPQSPETWHLLGHAYKNRGDTHNAKLAWQKTLRLFPSHIEAAQLLENVTD</sequence>
<dbReference type="AlphaFoldDB" id="A0A518IGF5"/>
<dbReference type="RefSeq" id="WP_145314080.1">
    <property type="nucleotide sequence ID" value="NZ_CP037452.1"/>
</dbReference>
<keyword evidence="2 3" id="KW-0802">TPR repeat</keyword>
<organism evidence="4 5">
    <name type="scientific">Gimesia fumaroli</name>
    <dbReference type="NCBI Taxonomy" id="2527976"/>
    <lineage>
        <taxon>Bacteria</taxon>
        <taxon>Pseudomonadati</taxon>
        <taxon>Planctomycetota</taxon>
        <taxon>Planctomycetia</taxon>
        <taxon>Planctomycetales</taxon>
        <taxon>Planctomycetaceae</taxon>
        <taxon>Gimesia</taxon>
    </lineage>
</organism>
<dbReference type="Gene3D" id="1.25.40.10">
    <property type="entry name" value="Tetratricopeptide repeat domain"/>
    <property type="match status" value="2"/>
</dbReference>
<dbReference type="PROSITE" id="PS50293">
    <property type="entry name" value="TPR_REGION"/>
    <property type="match status" value="1"/>
</dbReference>
<proteinExistence type="predicted"/>
<dbReference type="KEGG" id="gfm:Enr17x_42310"/>
<gene>
    <name evidence="4" type="ORF">Enr17x_42310</name>
</gene>
<evidence type="ECO:0000256" key="2">
    <source>
        <dbReference type="ARBA" id="ARBA00022803"/>
    </source>
</evidence>
<dbReference type="OrthoDB" id="2592041at2"/>
<feature type="repeat" description="TPR" evidence="3">
    <location>
        <begin position="186"/>
        <end position="219"/>
    </location>
</feature>
<dbReference type="Proteomes" id="UP000318313">
    <property type="component" value="Chromosome"/>
</dbReference>
<dbReference type="InterPro" id="IPR051685">
    <property type="entry name" value="Ycf3/AcsC/BcsC/TPR_MFPF"/>
</dbReference>
<dbReference type="SMART" id="SM00028">
    <property type="entry name" value="TPR"/>
    <property type="match status" value="4"/>
</dbReference>
<dbReference type="Pfam" id="PF13374">
    <property type="entry name" value="TPR_10"/>
    <property type="match status" value="1"/>
</dbReference>
<evidence type="ECO:0000313" key="5">
    <source>
        <dbReference type="Proteomes" id="UP000318313"/>
    </source>
</evidence>